<reference evidence="2 3" key="1">
    <citation type="submission" date="2018-03" db="EMBL/GenBank/DDBJ databases">
        <title>Chitinolytic properties of Streptosporangium nondiastaticum TBG75A20.</title>
        <authorList>
            <person name="Gayathri V."/>
            <person name="Shiburaj S."/>
        </authorList>
    </citation>
    <scope>NUCLEOTIDE SEQUENCE [LARGE SCALE GENOMIC DNA]</scope>
    <source>
        <strain evidence="2 3">TBG75A20</strain>
    </source>
</reference>
<protein>
    <submittedName>
        <fullName evidence="2">PadR family transcriptional regulator</fullName>
    </submittedName>
</protein>
<comment type="caution">
    <text evidence="2">The sequence shown here is derived from an EMBL/GenBank/DDBJ whole genome shotgun (WGS) entry which is preliminary data.</text>
</comment>
<dbReference type="InterPro" id="IPR036388">
    <property type="entry name" value="WH-like_DNA-bd_sf"/>
</dbReference>
<dbReference type="Pfam" id="PF03551">
    <property type="entry name" value="PadR"/>
    <property type="match status" value="1"/>
</dbReference>
<dbReference type="Proteomes" id="UP000242427">
    <property type="component" value="Unassembled WGS sequence"/>
</dbReference>
<accession>A0A9X7JKA7</accession>
<dbReference type="SUPFAM" id="SSF46785">
    <property type="entry name" value="Winged helix' DNA-binding domain"/>
    <property type="match status" value="1"/>
</dbReference>
<evidence type="ECO:0000313" key="2">
    <source>
        <dbReference type="EMBL" id="PSJ25247.1"/>
    </source>
</evidence>
<organism evidence="2 3">
    <name type="scientific">Streptosporangium nondiastaticum</name>
    <dbReference type="NCBI Taxonomy" id="35764"/>
    <lineage>
        <taxon>Bacteria</taxon>
        <taxon>Bacillati</taxon>
        <taxon>Actinomycetota</taxon>
        <taxon>Actinomycetes</taxon>
        <taxon>Streptosporangiales</taxon>
        <taxon>Streptosporangiaceae</taxon>
        <taxon>Streptosporangium</taxon>
    </lineage>
</organism>
<evidence type="ECO:0000313" key="3">
    <source>
        <dbReference type="Proteomes" id="UP000242427"/>
    </source>
</evidence>
<evidence type="ECO:0000259" key="1">
    <source>
        <dbReference type="Pfam" id="PF03551"/>
    </source>
</evidence>
<dbReference type="AlphaFoldDB" id="A0A9X7JKA7"/>
<keyword evidence="3" id="KW-1185">Reference proteome</keyword>
<dbReference type="RefSeq" id="WP_106681181.1">
    <property type="nucleotide sequence ID" value="NZ_PXWG01000130.1"/>
</dbReference>
<sequence>MGKEPAAPREQRHSQLLRGVLDLCLLALIAERPRFGYEIVEALGESGLELVSEGSIYPLLARMERNGLADTYRAPSPSGGAPRKYYRPTEAGLAELEAGRTAWLAFRGAVDQALSAGAPTEDTPEEGK</sequence>
<name>A0A9X7JKA7_9ACTN</name>
<dbReference type="PANTHER" id="PTHR33169">
    <property type="entry name" value="PADR-FAMILY TRANSCRIPTIONAL REGULATOR"/>
    <property type="match status" value="1"/>
</dbReference>
<proteinExistence type="predicted"/>
<dbReference type="OrthoDB" id="122286at2"/>
<dbReference type="InterPro" id="IPR005149">
    <property type="entry name" value="Tscrpt_reg_PadR_N"/>
</dbReference>
<dbReference type="InterPro" id="IPR052509">
    <property type="entry name" value="Metal_resp_DNA-bind_regulator"/>
</dbReference>
<gene>
    <name evidence="2" type="ORF">B7P34_29135</name>
</gene>
<dbReference type="Gene3D" id="1.10.10.10">
    <property type="entry name" value="Winged helix-like DNA-binding domain superfamily/Winged helix DNA-binding domain"/>
    <property type="match status" value="1"/>
</dbReference>
<dbReference type="InterPro" id="IPR036390">
    <property type="entry name" value="WH_DNA-bd_sf"/>
</dbReference>
<dbReference type="EMBL" id="PXWG01000130">
    <property type="protein sequence ID" value="PSJ25247.1"/>
    <property type="molecule type" value="Genomic_DNA"/>
</dbReference>
<feature type="domain" description="Transcription regulator PadR N-terminal" evidence="1">
    <location>
        <begin position="25"/>
        <end position="97"/>
    </location>
</feature>
<dbReference type="PANTHER" id="PTHR33169:SF14">
    <property type="entry name" value="TRANSCRIPTIONAL REGULATOR RV3488"/>
    <property type="match status" value="1"/>
</dbReference>